<feature type="transmembrane region" description="Helical" evidence="1">
    <location>
        <begin position="69"/>
        <end position="91"/>
    </location>
</feature>
<keyword evidence="1" id="KW-0812">Transmembrane</keyword>
<feature type="transmembrane region" description="Helical" evidence="1">
    <location>
        <begin position="7"/>
        <end position="27"/>
    </location>
</feature>
<gene>
    <name evidence="2" type="ORF">Apa02nite_034710</name>
</gene>
<name>A0ABQ4B9L0_9ACTN</name>
<dbReference type="RefSeq" id="WP_203825874.1">
    <property type="nucleotide sequence ID" value="NZ_BAAATY010000014.1"/>
</dbReference>
<reference evidence="2 3" key="1">
    <citation type="submission" date="2021-01" db="EMBL/GenBank/DDBJ databases">
        <title>Whole genome shotgun sequence of Actinoplanes palleronii NBRC 14916.</title>
        <authorList>
            <person name="Komaki H."/>
            <person name="Tamura T."/>
        </authorList>
    </citation>
    <scope>NUCLEOTIDE SEQUENCE [LARGE SCALE GENOMIC DNA]</scope>
    <source>
        <strain evidence="2 3">NBRC 14916</strain>
    </source>
</reference>
<keyword evidence="1" id="KW-1133">Transmembrane helix</keyword>
<evidence type="ECO:0000256" key="1">
    <source>
        <dbReference type="SAM" id="Phobius"/>
    </source>
</evidence>
<proteinExistence type="predicted"/>
<sequence length="95" mass="10102">MQHRQRWIGSGIAVAPHVILLAFMFGLAATTDGGGRAYVAFYGLLEIYLAPAGLVAFLILVVKQPWRPIAIGVGLGTVLGVVLVLCGTLFLGRMH</sequence>
<organism evidence="2 3">
    <name type="scientific">Actinoplanes palleronii</name>
    <dbReference type="NCBI Taxonomy" id="113570"/>
    <lineage>
        <taxon>Bacteria</taxon>
        <taxon>Bacillati</taxon>
        <taxon>Actinomycetota</taxon>
        <taxon>Actinomycetes</taxon>
        <taxon>Micromonosporales</taxon>
        <taxon>Micromonosporaceae</taxon>
        <taxon>Actinoplanes</taxon>
    </lineage>
</organism>
<evidence type="ECO:0000313" key="2">
    <source>
        <dbReference type="EMBL" id="GIE67363.1"/>
    </source>
</evidence>
<keyword evidence="3" id="KW-1185">Reference proteome</keyword>
<protein>
    <submittedName>
        <fullName evidence="2">Uncharacterized protein</fullName>
    </submittedName>
</protein>
<dbReference type="EMBL" id="BOMS01000047">
    <property type="protein sequence ID" value="GIE67363.1"/>
    <property type="molecule type" value="Genomic_DNA"/>
</dbReference>
<accession>A0ABQ4B9L0</accession>
<evidence type="ECO:0000313" key="3">
    <source>
        <dbReference type="Proteomes" id="UP000624709"/>
    </source>
</evidence>
<feature type="transmembrane region" description="Helical" evidence="1">
    <location>
        <begin position="39"/>
        <end position="62"/>
    </location>
</feature>
<dbReference type="Proteomes" id="UP000624709">
    <property type="component" value="Unassembled WGS sequence"/>
</dbReference>
<comment type="caution">
    <text evidence="2">The sequence shown here is derived from an EMBL/GenBank/DDBJ whole genome shotgun (WGS) entry which is preliminary data.</text>
</comment>
<keyword evidence="1" id="KW-0472">Membrane</keyword>